<organism evidence="2 3">
    <name type="scientific">Fusarium proliferatum (strain ET1)</name>
    <name type="common">Orchid endophyte fungus</name>
    <dbReference type="NCBI Taxonomy" id="1227346"/>
    <lineage>
        <taxon>Eukaryota</taxon>
        <taxon>Fungi</taxon>
        <taxon>Dikarya</taxon>
        <taxon>Ascomycota</taxon>
        <taxon>Pezizomycotina</taxon>
        <taxon>Sordariomycetes</taxon>
        <taxon>Hypocreomycetidae</taxon>
        <taxon>Hypocreales</taxon>
        <taxon>Nectriaceae</taxon>
        <taxon>Fusarium</taxon>
        <taxon>Fusarium fujikuroi species complex</taxon>
    </lineage>
</organism>
<name>A0A1L7WAV5_FUSPR</name>
<proteinExistence type="predicted"/>
<evidence type="ECO:0000313" key="2">
    <source>
        <dbReference type="EMBL" id="CZR49718.1"/>
    </source>
</evidence>
<feature type="compositionally biased region" description="Polar residues" evidence="1">
    <location>
        <begin position="127"/>
        <end position="136"/>
    </location>
</feature>
<dbReference type="Proteomes" id="UP000183971">
    <property type="component" value="Unassembled WGS sequence"/>
</dbReference>
<dbReference type="VEuPathDB" id="FungiDB:FPRO_14804"/>
<gene>
    <name evidence="2" type="ORF">FPRO_14804</name>
</gene>
<dbReference type="GeneID" id="42059661"/>
<sequence length="562" mass="62230">MKTSNIEILGYILLFVAKRESSCCPFFIDSNSIQGEISADQSWEQFMKACDQLAERIPRHIRDVAGKEIQTRRGNNPVAQQLPGCRPKSINAQVSQTTREVSQSTGASIPSSIQAGPHTGIERVSQERISSSSNQDRPLAQKKRTPRQKDPPPFIFLEDLQSWARSANGFLNVDEINIDQCCIAGYITKLDQTQYFNAIRLRFALLQLFKIHQQWHPRPMKTFRERLGTPKSTFNAWISEGRNYSSLVSQEGPDVLFAELKSRTQQDAEIITPSRKKRRIDDPSTGGDTETKGVKKKDLTFTSEELELPKVYVKDEAGKVVEFDESPSKAKELFKTAAENIIALFEGQRQNARLLDDDESRESWSATNSCQSMYCSVPATNDDAMVDAGQFLRQSPTERTTDDGISSYGFGCTSTNSTASLPAEQVAIRSLQEHTSWNATGHPSPSLVEPRQEGTSSGIGDAYNQQPGSTPNTRFSPTSLTPSQLQSPSSQPASGPRAGHISQAEGSRLSELFPSNGDHALASIRDSTFDAQATNYPGANSPKLLADFSELLEDDTWGLWYQ</sequence>
<keyword evidence="3" id="KW-1185">Reference proteome</keyword>
<feature type="compositionally biased region" description="Polar residues" evidence="1">
    <location>
        <begin position="453"/>
        <end position="475"/>
    </location>
</feature>
<comment type="caution">
    <text evidence="2">The sequence shown here is derived from an EMBL/GenBank/DDBJ whole genome shotgun (WGS) entry which is preliminary data.</text>
</comment>
<dbReference type="EMBL" id="FJOF01000018">
    <property type="protein sequence ID" value="CZR49718.1"/>
    <property type="molecule type" value="Genomic_DNA"/>
</dbReference>
<dbReference type="RefSeq" id="XP_031090216.1">
    <property type="nucleotide sequence ID" value="XM_031225015.1"/>
</dbReference>
<protein>
    <submittedName>
        <fullName evidence="2">Uncharacterized protein</fullName>
    </submittedName>
</protein>
<dbReference type="AlphaFoldDB" id="A0A1L7WAV5"/>
<feature type="compositionally biased region" description="Polar residues" evidence="1">
    <location>
        <begin position="90"/>
        <end position="114"/>
    </location>
</feature>
<reference evidence="3" key="1">
    <citation type="journal article" date="2016" name="Genome Biol. Evol.">
        <title>Comparative 'omics' of the Fusarium fujikuroi species complex highlights differences in genetic potential and metabolite synthesis.</title>
        <authorList>
            <person name="Niehaus E.-M."/>
            <person name="Muensterkoetter M."/>
            <person name="Proctor R.H."/>
            <person name="Brown D.W."/>
            <person name="Sharon A."/>
            <person name="Idan Y."/>
            <person name="Oren-Young L."/>
            <person name="Sieber C.M."/>
            <person name="Novak O."/>
            <person name="Pencik A."/>
            <person name="Tarkowska D."/>
            <person name="Hromadova K."/>
            <person name="Freeman S."/>
            <person name="Maymon M."/>
            <person name="Elazar M."/>
            <person name="Youssef S.A."/>
            <person name="El-Shabrawy E.S.M."/>
            <person name="Shalaby A.B.A."/>
            <person name="Houterman P."/>
            <person name="Brock N.L."/>
            <person name="Burkhardt I."/>
            <person name="Tsavkelova E.A."/>
            <person name="Dickschat J.S."/>
            <person name="Galuszka P."/>
            <person name="Gueldener U."/>
            <person name="Tudzynski B."/>
        </authorList>
    </citation>
    <scope>NUCLEOTIDE SEQUENCE [LARGE SCALE GENOMIC DNA]</scope>
    <source>
        <strain evidence="3">ET1</strain>
    </source>
</reference>
<accession>A0A1L7WAV5</accession>
<evidence type="ECO:0000256" key="1">
    <source>
        <dbReference type="SAM" id="MobiDB-lite"/>
    </source>
</evidence>
<feature type="region of interest" description="Disordered" evidence="1">
    <location>
        <begin position="68"/>
        <end position="153"/>
    </location>
</feature>
<feature type="region of interest" description="Disordered" evidence="1">
    <location>
        <begin position="436"/>
        <end position="502"/>
    </location>
</feature>
<feature type="compositionally biased region" description="Low complexity" evidence="1">
    <location>
        <begin position="476"/>
        <end position="492"/>
    </location>
</feature>
<evidence type="ECO:0000313" key="3">
    <source>
        <dbReference type="Proteomes" id="UP000183971"/>
    </source>
</evidence>
<feature type="region of interest" description="Disordered" evidence="1">
    <location>
        <begin position="274"/>
        <end position="293"/>
    </location>
</feature>